<dbReference type="OrthoDB" id="5308060at2759"/>
<reference evidence="2" key="1">
    <citation type="journal article" date="2021" name="Genome Biol. Evol.">
        <title>The assembled and annotated genome of the fairy-ring fungus Marasmius oreades.</title>
        <authorList>
            <person name="Hiltunen M."/>
            <person name="Ament-Velasquez S.L."/>
            <person name="Johannesson H."/>
        </authorList>
    </citation>
    <scope>NUCLEOTIDE SEQUENCE</scope>
    <source>
        <strain evidence="2">03SP1</strain>
    </source>
</reference>
<dbReference type="RefSeq" id="XP_043006166.1">
    <property type="nucleotide sequence ID" value="XM_043156380.1"/>
</dbReference>
<dbReference type="GeneID" id="66080426"/>
<proteinExistence type="predicted"/>
<dbReference type="EMBL" id="CM032187">
    <property type="protein sequence ID" value="KAG7089696.1"/>
    <property type="molecule type" value="Genomic_DNA"/>
</dbReference>
<dbReference type="GO" id="GO:0008202">
    <property type="term" value="P:steroid metabolic process"/>
    <property type="evidence" value="ECO:0007669"/>
    <property type="project" value="TreeGrafter"/>
</dbReference>
<comment type="caution">
    <text evidence="2">The sequence shown here is derived from an EMBL/GenBank/DDBJ whole genome shotgun (WGS) entry which is preliminary data.</text>
</comment>
<evidence type="ECO:0000313" key="2">
    <source>
        <dbReference type="EMBL" id="KAG7089696.1"/>
    </source>
</evidence>
<dbReference type="SUPFAM" id="SSF51735">
    <property type="entry name" value="NAD(P)-binding Rossmann-fold domains"/>
    <property type="match status" value="1"/>
</dbReference>
<dbReference type="Proteomes" id="UP001049176">
    <property type="component" value="Chromosome 7"/>
</dbReference>
<sequence length="547" mass="59681">MNMDKIEEYLESLEELIYSSLDAASPGYIRETINQLWIDITRYGPSLPNMPEIRLPGLGDFEVPPPPPPPPPSSLYERSCTWAEKHPWKAGGIALGAVGTGLLVGYGGVYMKAVKARKALKSSSSTERRQVVVVLGGDTPLGHPLVLDLERKGYIVIASVTNQEMADALERKCRGYVRALVLDPSEPETIPLFLRTLSSALSRRFPITSAGDPFASPASHPYIHSVVSLLTLSPPFTHAPLEHVSFQDAYLPYLTHTQVTPLQVIQSLLPLLRHVPSAGKKSIVVCLPATETRFGLPFSSIQSMSAAGTMRAVEVLRREISVAAMTGKSETMKNIRVVAIEVGAFNVGNERPQHFTPLEAMEKWTASEKITYGPAFAAIIDSARYGREHSVHRRPTDVKVLVNGVVAIVSNGQLGGSSASFLSWFIRPRWVCGERFSVGAGARTYRLASYLPTILLDALLNIPHFLISIRNALLPSQPFLVPRPAMKPRAETITTGLRRRVDEESGSSNGIEHSENGSEADVESNSGDGSGVESSWVSLKEEKERST</sequence>
<feature type="region of interest" description="Disordered" evidence="1">
    <location>
        <begin position="491"/>
        <end position="547"/>
    </location>
</feature>
<accession>A0A9P7RTW4</accession>
<dbReference type="InterPro" id="IPR013952">
    <property type="entry name" value="DUF1776_fun"/>
</dbReference>
<evidence type="ECO:0000256" key="1">
    <source>
        <dbReference type="SAM" id="MobiDB-lite"/>
    </source>
</evidence>
<gene>
    <name evidence="2" type="ORF">E1B28_011351</name>
</gene>
<evidence type="ECO:0000313" key="3">
    <source>
        <dbReference type="Proteomes" id="UP001049176"/>
    </source>
</evidence>
<dbReference type="PANTHER" id="PTHR43313">
    <property type="entry name" value="SHORT-CHAIN DEHYDROGENASE/REDUCTASE FAMILY 9C"/>
    <property type="match status" value="1"/>
</dbReference>
<dbReference type="AlphaFoldDB" id="A0A9P7RTW4"/>
<protein>
    <recommendedName>
        <fullName evidence="4">DUF1776-domain-containing protein</fullName>
    </recommendedName>
</protein>
<name>A0A9P7RTW4_9AGAR</name>
<organism evidence="2 3">
    <name type="scientific">Marasmius oreades</name>
    <name type="common">fairy-ring Marasmius</name>
    <dbReference type="NCBI Taxonomy" id="181124"/>
    <lineage>
        <taxon>Eukaryota</taxon>
        <taxon>Fungi</taxon>
        <taxon>Dikarya</taxon>
        <taxon>Basidiomycota</taxon>
        <taxon>Agaricomycotina</taxon>
        <taxon>Agaricomycetes</taxon>
        <taxon>Agaricomycetidae</taxon>
        <taxon>Agaricales</taxon>
        <taxon>Marasmiineae</taxon>
        <taxon>Marasmiaceae</taxon>
        <taxon>Marasmius</taxon>
    </lineage>
</organism>
<dbReference type="KEGG" id="more:E1B28_011351"/>
<dbReference type="InterPro" id="IPR036291">
    <property type="entry name" value="NAD(P)-bd_dom_sf"/>
</dbReference>
<keyword evidence="3" id="KW-1185">Reference proteome</keyword>
<dbReference type="PANTHER" id="PTHR43313:SF1">
    <property type="entry name" value="3BETA-HYDROXYSTEROID DEHYDROGENASE DHS-16"/>
    <property type="match status" value="1"/>
</dbReference>
<feature type="compositionally biased region" description="Polar residues" evidence="1">
    <location>
        <begin position="523"/>
        <end position="537"/>
    </location>
</feature>
<dbReference type="GO" id="GO:0016491">
    <property type="term" value="F:oxidoreductase activity"/>
    <property type="evidence" value="ECO:0007669"/>
    <property type="project" value="TreeGrafter"/>
</dbReference>
<dbReference type="Gene3D" id="3.40.50.720">
    <property type="entry name" value="NAD(P)-binding Rossmann-like Domain"/>
    <property type="match status" value="1"/>
</dbReference>
<dbReference type="Pfam" id="PF08643">
    <property type="entry name" value="DUF1776"/>
    <property type="match status" value="1"/>
</dbReference>
<evidence type="ECO:0008006" key="4">
    <source>
        <dbReference type="Google" id="ProtNLM"/>
    </source>
</evidence>